<dbReference type="SUPFAM" id="SSF57716">
    <property type="entry name" value="Glucocorticoid receptor-like (DNA-binding domain)"/>
    <property type="match status" value="1"/>
</dbReference>
<evidence type="ECO:0000256" key="4">
    <source>
        <dbReference type="ARBA" id="ARBA00023125"/>
    </source>
</evidence>
<dbReference type="SMART" id="SM00980">
    <property type="entry name" value="THAP"/>
    <property type="match status" value="1"/>
</dbReference>
<dbReference type="InterPro" id="IPR021896">
    <property type="entry name" value="THAP9-like_HTH"/>
</dbReference>
<evidence type="ECO:0000256" key="6">
    <source>
        <dbReference type="SAM" id="Coils"/>
    </source>
</evidence>
<evidence type="ECO:0000313" key="8">
    <source>
        <dbReference type="EMBL" id="RXN27901.1"/>
    </source>
</evidence>
<dbReference type="PANTHER" id="PTHR47577">
    <property type="entry name" value="THAP DOMAIN-CONTAINING PROTEIN 6"/>
    <property type="match status" value="1"/>
</dbReference>
<evidence type="ECO:0000256" key="5">
    <source>
        <dbReference type="PROSITE-ProRule" id="PRU00309"/>
    </source>
</evidence>
<proteinExistence type="predicted"/>
<evidence type="ECO:0000256" key="2">
    <source>
        <dbReference type="ARBA" id="ARBA00022771"/>
    </source>
</evidence>
<dbReference type="InterPro" id="IPR048367">
    <property type="entry name" value="TNP-like_RNaseH_C"/>
</dbReference>
<dbReference type="STRING" id="84645.A0A498N547"/>
<dbReference type="Pfam" id="PF05485">
    <property type="entry name" value="THAP"/>
    <property type="match status" value="1"/>
</dbReference>
<accession>A0A498N547</accession>
<dbReference type="InterPro" id="IPR006612">
    <property type="entry name" value="THAP_Znf"/>
</dbReference>
<evidence type="ECO:0000259" key="7">
    <source>
        <dbReference type="PROSITE" id="PS50950"/>
    </source>
</evidence>
<keyword evidence="3" id="KW-0862">Zinc</keyword>
<gene>
    <name evidence="8" type="ORF">ROHU_005414</name>
</gene>
<dbReference type="Pfam" id="PF21787">
    <property type="entry name" value="TNP-like_RNaseH_N"/>
    <property type="match status" value="1"/>
</dbReference>
<comment type="caution">
    <text evidence="8">The sequence shown here is derived from an EMBL/GenBank/DDBJ whole genome shotgun (WGS) entry which is preliminary data.</text>
</comment>
<dbReference type="Pfam" id="PF21789">
    <property type="entry name" value="TNP-like_RNaseH_C"/>
    <property type="match status" value="1"/>
</dbReference>
<organism evidence="8 9">
    <name type="scientific">Labeo rohita</name>
    <name type="common">Indian major carp</name>
    <name type="synonym">Cyprinus rohita</name>
    <dbReference type="NCBI Taxonomy" id="84645"/>
    <lineage>
        <taxon>Eukaryota</taxon>
        <taxon>Metazoa</taxon>
        <taxon>Chordata</taxon>
        <taxon>Craniata</taxon>
        <taxon>Vertebrata</taxon>
        <taxon>Euteleostomi</taxon>
        <taxon>Actinopterygii</taxon>
        <taxon>Neopterygii</taxon>
        <taxon>Teleostei</taxon>
        <taxon>Ostariophysi</taxon>
        <taxon>Cypriniformes</taxon>
        <taxon>Cyprinidae</taxon>
        <taxon>Labeoninae</taxon>
        <taxon>Labeonini</taxon>
        <taxon>Labeo</taxon>
    </lineage>
</organism>
<evidence type="ECO:0000256" key="1">
    <source>
        <dbReference type="ARBA" id="ARBA00022723"/>
    </source>
</evidence>
<name>A0A498N547_LABRO</name>
<dbReference type="Proteomes" id="UP000290572">
    <property type="component" value="Unassembled WGS sequence"/>
</dbReference>
<dbReference type="SMART" id="SM00692">
    <property type="entry name" value="DM3"/>
    <property type="match status" value="1"/>
</dbReference>
<dbReference type="Gene3D" id="6.20.210.20">
    <property type="entry name" value="THAP domain"/>
    <property type="match status" value="1"/>
</dbReference>
<dbReference type="EMBL" id="QBIY01011929">
    <property type="protein sequence ID" value="RXN27901.1"/>
    <property type="molecule type" value="Genomic_DNA"/>
</dbReference>
<dbReference type="InterPro" id="IPR038441">
    <property type="entry name" value="THAP_Znf_sf"/>
</dbReference>
<reference evidence="8 9" key="1">
    <citation type="submission" date="2018-03" db="EMBL/GenBank/DDBJ databases">
        <title>Draft genome sequence of Rohu Carp (Labeo rohita).</title>
        <authorList>
            <person name="Das P."/>
            <person name="Kushwaha B."/>
            <person name="Joshi C.G."/>
            <person name="Kumar D."/>
            <person name="Nagpure N.S."/>
            <person name="Sahoo L."/>
            <person name="Das S.P."/>
            <person name="Bit A."/>
            <person name="Patnaik S."/>
            <person name="Meher P.K."/>
            <person name="Jayasankar P."/>
            <person name="Koringa P.G."/>
            <person name="Patel N.V."/>
            <person name="Hinsu A.T."/>
            <person name="Kumar R."/>
            <person name="Pandey M."/>
            <person name="Agarwal S."/>
            <person name="Srivastava S."/>
            <person name="Singh M."/>
            <person name="Iquebal M.A."/>
            <person name="Jaiswal S."/>
            <person name="Angadi U.B."/>
            <person name="Kumar N."/>
            <person name="Raza M."/>
            <person name="Shah T.M."/>
            <person name="Rai A."/>
            <person name="Jena J.K."/>
        </authorList>
    </citation>
    <scope>NUCLEOTIDE SEQUENCE [LARGE SCALE GENOMIC DNA]</scope>
    <source>
        <strain evidence="8">DASCIFA01</strain>
        <tissue evidence="8">Testis</tissue>
    </source>
</reference>
<dbReference type="GO" id="GO:0003677">
    <property type="term" value="F:DNA binding"/>
    <property type="evidence" value="ECO:0007669"/>
    <property type="project" value="UniProtKB-UniRule"/>
</dbReference>
<dbReference type="Pfam" id="PF21788">
    <property type="entry name" value="TNP-like_GBD"/>
    <property type="match status" value="1"/>
</dbReference>
<dbReference type="Pfam" id="PF12017">
    <property type="entry name" value="Tnp_P_element"/>
    <property type="match status" value="1"/>
</dbReference>
<feature type="coiled-coil region" evidence="6">
    <location>
        <begin position="108"/>
        <end position="163"/>
    </location>
</feature>
<dbReference type="PANTHER" id="PTHR47577:SF2">
    <property type="entry name" value="THAP DOMAIN CONTAINING 9"/>
    <property type="match status" value="1"/>
</dbReference>
<evidence type="ECO:0000313" key="9">
    <source>
        <dbReference type="Proteomes" id="UP000290572"/>
    </source>
</evidence>
<dbReference type="InterPro" id="IPR048366">
    <property type="entry name" value="TNP-like_GBD"/>
</dbReference>
<keyword evidence="4 5" id="KW-0238">DNA-binding</keyword>
<dbReference type="AlphaFoldDB" id="A0A498N547"/>
<keyword evidence="1" id="KW-0479">Metal-binding</keyword>
<dbReference type="GO" id="GO:0008270">
    <property type="term" value="F:zinc ion binding"/>
    <property type="evidence" value="ECO:0007669"/>
    <property type="project" value="UniProtKB-KW"/>
</dbReference>
<sequence>MVQNGFPKSRERRRKWEVALRRDGFAATDRTLICSEHFRTEDFDRKGQTVRIKDGVVPSIFSFPAHLQRGATAERRVRRLRHKRERKLQATEHLYALPASPKAIKAKFEQASVRLRKLQREKSNALRREKRAKNNMQALLEELKEKNLINEELKDRLECYSDLPVHLLSRQGVEYTKAQRDFALTLHLHGPKAYNYLRETLHIHLPHPSSMQRWLSSLDARPGLNKMMLDMLERRCQEDEDKYGRVTLMLDAMSIKHHVQHDPQTQTMFGYVDMGDRLNETDMASEVLVFMVVGLQGYWKAPIAYYLTKSLTPESQKVLVEHALEELHHRQIRVVCMTMDGHASNVSMCTKLGCDLKADPCEPLKTHFPHPVTHDRVFVMMDACHMLKLARNMLQLCRIWFFIVDVCSEKKNLILQAYSPITSISGCINWKYIVQLNNVQKKSGLHAANRVTDKHVNFANQKMKVSLAAQTLSNSVAVALRTLQEVGYAEFKDCEATTEFIKMPVSKWYLSVLGFIINIDTLISMVPVLLEGQQYVLTYRFSQDHLELLFNSIRASGGWNNNPNASQFKYIFRKLMAQCGVVKPCRGNVTAQDETETLPAVIDTSTSLSAVDMSSAAGGEEDLPSPFADIPALVHDHSYLPVRFNNLVDNALVYISGFVVRRALKKLSCDVCRASLVTDAASAIKDQSYHLLSLKNNGGLVIPSEGTVRVVRAAEWVIRQASASFKRSQPIKQLEVMYIVRKRIGSFLICFNISKLH</sequence>
<dbReference type="InterPro" id="IPR048365">
    <property type="entry name" value="TNP-like_RNaseH_N"/>
</dbReference>
<keyword evidence="2 5" id="KW-0863">Zinc-finger</keyword>
<keyword evidence="9" id="KW-1185">Reference proteome</keyword>
<dbReference type="PROSITE" id="PS50950">
    <property type="entry name" value="ZF_THAP"/>
    <property type="match status" value="1"/>
</dbReference>
<feature type="domain" description="THAP-type" evidence="7">
    <location>
        <begin position="1"/>
        <end position="61"/>
    </location>
</feature>
<evidence type="ECO:0000256" key="3">
    <source>
        <dbReference type="ARBA" id="ARBA00022833"/>
    </source>
</evidence>
<keyword evidence="6" id="KW-0175">Coiled coil</keyword>
<protein>
    <submittedName>
        <fullName evidence="8">DNA transposase THAP9 isoform X1</fullName>
    </submittedName>
</protein>